<reference evidence="2 3" key="1">
    <citation type="journal article" date="2020" name="Nat. Food">
        <title>A phased Vanilla planifolia genome enables genetic improvement of flavour and production.</title>
        <authorList>
            <person name="Hasing T."/>
            <person name="Tang H."/>
            <person name="Brym M."/>
            <person name="Khazi F."/>
            <person name="Huang T."/>
            <person name="Chambers A.H."/>
        </authorList>
    </citation>
    <scope>NUCLEOTIDE SEQUENCE [LARGE SCALE GENOMIC DNA]</scope>
    <source>
        <tissue evidence="2">Leaf</tissue>
    </source>
</reference>
<comment type="caution">
    <text evidence="2">The sequence shown here is derived from an EMBL/GenBank/DDBJ whole genome shotgun (WGS) entry which is preliminary data.</text>
</comment>
<organism evidence="2 3">
    <name type="scientific">Vanilla planifolia</name>
    <name type="common">Vanilla</name>
    <dbReference type="NCBI Taxonomy" id="51239"/>
    <lineage>
        <taxon>Eukaryota</taxon>
        <taxon>Viridiplantae</taxon>
        <taxon>Streptophyta</taxon>
        <taxon>Embryophyta</taxon>
        <taxon>Tracheophyta</taxon>
        <taxon>Spermatophyta</taxon>
        <taxon>Magnoliopsida</taxon>
        <taxon>Liliopsida</taxon>
        <taxon>Asparagales</taxon>
        <taxon>Orchidaceae</taxon>
        <taxon>Vanilloideae</taxon>
        <taxon>Vanilleae</taxon>
        <taxon>Vanilla</taxon>
    </lineage>
</organism>
<protein>
    <submittedName>
        <fullName evidence="2">Uncharacterized protein</fullName>
    </submittedName>
</protein>
<name>A0A835RGV4_VANPL</name>
<dbReference type="EMBL" id="JADCNM010000003">
    <property type="protein sequence ID" value="KAG0491029.1"/>
    <property type="molecule type" value="Genomic_DNA"/>
</dbReference>
<sequence length="52" mass="5721">MSNSSSSEIPDRWKRKAKKQSQALGKGRMEDAIEEDDAFADVLGRPRGEANG</sequence>
<accession>A0A835RGV4</accession>
<dbReference type="Proteomes" id="UP000639772">
    <property type="component" value="Chromosome 3"/>
</dbReference>
<gene>
    <name evidence="2" type="ORF">HPP92_007892</name>
</gene>
<evidence type="ECO:0000313" key="2">
    <source>
        <dbReference type="EMBL" id="KAG0491029.1"/>
    </source>
</evidence>
<evidence type="ECO:0000313" key="3">
    <source>
        <dbReference type="Proteomes" id="UP000639772"/>
    </source>
</evidence>
<proteinExistence type="predicted"/>
<feature type="region of interest" description="Disordered" evidence="1">
    <location>
        <begin position="1"/>
        <end position="52"/>
    </location>
</feature>
<dbReference type="AlphaFoldDB" id="A0A835RGV4"/>
<evidence type="ECO:0000256" key="1">
    <source>
        <dbReference type="SAM" id="MobiDB-lite"/>
    </source>
</evidence>